<keyword evidence="8" id="KW-1185">Reference proteome</keyword>
<keyword evidence="3 6" id="KW-0812">Transmembrane</keyword>
<gene>
    <name evidence="7" type="ORF">SAMN04487968_10694</name>
</gene>
<dbReference type="RefSeq" id="WP_091123055.1">
    <property type="nucleotide sequence ID" value="NZ_FOLB01000006.1"/>
</dbReference>
<comment type="similarity">
    <text evidence="2">Belongs to the oxidase-dependent Fe transporter (OFeT) (TC 9.A.10.1) family.</text>
</comment>
<organism evidence="7 8">
    <name type="scientific">Nocardioides terrae</name>
    <dbReference type="NCBI Taxonomy" id="574651"/>
    <lineage>
        <taxon>Bacteria</taxon>
        <taxon>Bacillati</taxon>
        <taxon>Actinomycetota</taxon>
        <taxon>Actinomycetes</taxon>
        <taxon>Propionibacteriales</taxon>
        <taxon>Nocardioidaceae</taxon>
        <taxon>Nocardioides</taxon>
    </lineage>
</organism>
<dbReference type="EMBL" id="FOLB01000006">
    <property type="protein sequence ID" value="SFC40476.1"/>
    <property type="molecule type" value="Genomic_DNA"/>
</dbReference>
<dbReference type="GO" id="GO:0033573">
    <property type="term" value="C:high-affinity iron permease complex"/>
    <property type="evidence" value="ECO:0007669"/>
    <property type="project" value="InterPro"/>
</dbReference>
<dbReference type="AlphaFoldDB" id="A0A1I1IW42"/>
<evidence type="ECO:0000256" key="5">
    <source>
        <dbReference type="ARBA" id="ARBA00023136"/>
    </source>
</evidence>
<dbReference type="GO" id="GO:0015093">
    <property type="term" value="F:ferrous iron transmembrane transporter activity"/>
    <property type="evidence" value="ECO:0007669"/>
    <property type="project" value="TreeGrafter"/>
</dbReference>
<feature type="transmembrane region" description="Helical" evidence="6">
    <location>
        <begin position="157"/>
        <end position="175"/>
    </location>
</feature>
<evidence type="ECO:0000256" key="6">
    <source>
        <dbReference type="SAM" id="Phobius"/>
    </source>
</evidence>
<dbReference type="Proteomes" id="UP000198832">
    <property type="component" value="Unassembled WGS sequence"/>
</dbReference>
<dbReference type="PANTHER" id="PTHR31632">
    <property type="entry name" value="IRON TRANSPORTER FTH1"/>
    <property type="match status" value="1"/>
</dbReference>
<keyword evidence="5 6" id="KW-0472">Membrane</keyword>
<sequence length="293" mass="30996">MVANYLIGLREGLEAALVVSILVAYLVRTGRTHLLKRIWAGVGLAVAVALGFGALLTWGPNGLTFEAQEAIGGSLSIVAVAFVTWMVFWMARAARGLGGELRGAIDKAAEGSRWSLVVVATLAVGREGLETALFLWAATKAGTRETAGSITPTWEPLLGAVLGLATAVVLGYLIYRGAIAINLSKFFTWTGAFLILVAAGVLSYGVHDLQEAGILPGLHTIAFDVSHVIDPNSWYGTILKGVFNFSPVTTVLEAVVWALYVVPVMFLFFRRRSGAPQAQPRAAAPSGSVAVHH</sequence>
<evidence type="ECO:0000256" key="1">
    <source>
        <dbReference type="ARBA" id="ARBA00004141"/>
    </source>
</evidence>
<dbReference type="PANTHER" id="PTHR31632:SF2">
    <property type="entry name" value="PLASMA MEMBRANE IRON PERMEASE"/>
    <property type="match status" value="1"/>
</dbReference>
<feature type="transmembrane region" description="Helical" evidence="6">
    <location>
        <begin position="70"/>
        <end position="93"/>
    </location>
</feature>
<evidence type="ECO:0000256" key="2">
    <source>
        <dbReference type="ARBA" id="ARBA00008333"/>
    </source>
</evidence>
<feature type="transmembrane region" description="Helical" evidence="6">
    <location>
        <begin position="38"/>
        <end position="58"/>
    </location>
</feature>
<protein>
    <submittedName>
        <fullName evidence="7">High-affinity iron transporter</fullName>
    </submittedName>
</protein>
<feature type="transmembrane region" description="Helical" evidence="6">
    <location>
        <begin position="187"/>
        <end position="206"/>
    </location>
</feature>
<comment type="subcellular location">
    <subcellularLocation>
        <location evidence="1">Membrane</location>
        <topology evidence="1">Multi-pass membrane protein</topology>
    </subcellularLocation>
</comment>
<feature type="transmembrane region" description="Helical" evidence="6">
    <location>
        <begin position="114"/>
        <end position="137"/>
    </location>
</feature>
<name>A0A1I1IW42_9ACTN</name>
<dbReference type="InterPro" id="IPR004923">
    <property type="entry name" value="FTR1/Fip1/EfeU"/>
</dbReference>
<evidence type="ECO:0000256" key="3">
    <source>
        <dbReference type="ARBA" id="ARBA00022692"/>
    </source>
</evidence>
<dbReference type="OrthoDB" id="7260758at2"/>
<reference evidence="7 8" key="1">
    <citation type="submission" date="2016-10" db="EMBL/GenBank/DDBJ databases">
        <authorList>
            <person name="de Groot N.N."/>
        </authorList>
    </citation>
    <scope>NUCLEOTIDE SEQUENCE [LARGE SCALE GENOMIC DNA]</scope>
    <source>
        <strain evidence="7 8">CGMCC 1.7056</strain>
    </source>
</reference>
<dbReference type="Pfam" id="PF03239">
    <property type="entry name" value="FTR1"/>
    <property type="match status" value="1"/>
</dbReference>
<evidence type="ECO:0000256" key="4">
    <source>
        <dbReference type="ARBA" id="ARBA00022989"/>
    </source>
</evidence>
<proteinExistence type="inferred from homology"/>
<dbReference type="STRING" id="574651.SAMN04487968_10694"/>
<evidence type="ECO:0000313" key="8">
    <source>
        <dbReference type="Proteomes" id="UP000198832"/>
    </source>
</evidence>
<feature type="transmembrane region" description="Helical" evidence="6">
    <location>
        <begin position="248"/>
        <end position="269"/>
    </location>
</feature>
<dbReference type="NCBIfam" id="NF041756">
    <property type="entry name" value="EfeU"/>
    <property type="match status" value="1"/>
</dbReference>
<accession>A0A1I1IW42</accession>
<evidence type="ECO:0000313" key="7">
    <source>
        <dbReference type="EMBL" id="SFC40476.1"/>
    </source>
</evidence>
<keyword evidence="4 6" id="KW-1133">Transmembrane helix</keyword>